<evidence type="ECO:0000313" key="2">
    <source>
        <dbReference type="Proteomes" id="UP001208570"/>
    </source>
</evidence>
<accession>A0AAD9K7L5</accession>
<proteinExistence type="predicted"/>
<name>A0AAD9K7L5_9ANNE</name>
<dbReference type="EMBL" id="JAODUP010000044">
    <property type="protein sequence ID" value="KAK2165935.1"/>
    <property type="molecule type" value="Genomic_DNA"/>
</dbReference>
<comment type="caution">
    <text evidence="1">The sequence shown here is derived from an EMBL/GenBank/DDBJ whole genome shotgun (WGS) entry which is preliminary data.</text>
</comment>
<gene>
    <name evidence="1" type="ORF">LSH36_44g09040</name>
</gene>
<dbReference type="AlphaFoldDB" id="A0AAD9K7L5"/>
<organism evidence="1 2">
    <name type="scientific">Paralvinella palmiformis</name>
    <dbReference type="NCBI Taxonomy" id="53620"/>
    <lineage>
        <taxon>Eukaryota</taxon>
        <taxon>Metazoa</taxon>
        <taxon>Spiralia</taxon>
        <taxon>Lophotrochozoa</taxon>
        <taxon>Annelida</taxon>
        <taxon>Polychaeta</taxon>
        <taxon>Sedentaria</taxon>
        <taxon>Canalipalpata</taxon>
        <taxon>Terebellida</taxon>
        <taxon>Terebelliformia</taxon>
        <taxon>Alvinellidae</taxon>
        <taxon>Paralvinella</taxon>
    </lineage>
</organism>
<reference evidence="1" key="1">
    <citation type="journal article" date="2023" name="Mol. Biol. Evol.">
        <title>Third-Generation Sequencing Reveals the Adaptive Role of the Epigenome in Three Deep-Sea Polychaetes.</title>
        <authorList>
            <person name="Perez M."/>
            <person name="Aroh O."/>
            <person name="Sun Y."/>
            <person name="Lan Y."/>
            <person name="Juniper S.K."/>
            <person name="Young C.R."/>
            <person name="Angers B."/>
            <person name="Qian P.Y."/>
        </authorList>
    </citation>
    <scope>NUCLEOTIDE SEQUENCE</scope>
    <source>
        <strain evidence="1">P08H-3</strain>
    </source>
</reference>
<sequence>MSCDGDSQIEIVWSVIGFSEYWLLVPFHRNCSVTDETCRKTTDEPARNCSGLSTCGLNTCSSSTWQPLPCADTGMTNFMRINYTCVRGKTGVRSRFLK</sequence>
<dbReference type="Proteomes" id="UP001208570">
    <property type="component" value="Unassembled WGS sequence"/>
</dbReference>
<protein>
    <submittedName>
        <fullName evidence="1">Uncharacterized protein</fullName>
    </submittedName>
</protein>
<keyword evidence="2" id="KW-1185">Reference proteome</keyword>
<evidence type="ECO:0000313" key="1">
    <source>
        <dbReference type="EMBL" id="KAK2165935.1"/>
    </source>
</evidence>